<organism evidence="8 9">
    <name type="scientific">Williamsia herbipolensis</name>
    <dbReference type="NCBI Taxonomy" id="1603258"/>
    <lineage>
        <taxon>Bacteria</taxon>
        <taxon>Bacillati</taxon>
        <taxon>Actinomycetota</taxon>
        <taxon>Actinomycetes</taxon>
        <taxon>Mycobacteriales</taxon>
        <taxon>Nocardiaceae</taxon>
        <taxon>Williamsia</taxon>
    </lineage>
</organism>
<accession>A0AAU4JX23</accession>
<comment type="subcellular location">
    <subcellularLocation>
        <location evidence="1">Cell membrane</location>
        <topology evidence="1">Multi-pass membrane protein</topology>
    </subcellularLocation>
</comment>
<evidence type="ECO:0000313" key="8">
    <source>
        <dbReference type="EMBL" id="WUM18362.1"/>
    </source>
</evidence>
<evidence type="ECO:0000256" key="1">
    <source>
        <dbReference type="ARBA" id="ARBA00004651"/>
    </source>
</evidence>
<dbReference type="KEGG" id="whr:OG579_11400"/>
<dbReference type="GO" id="GO:0005886">
    <property type="term" value="C:plasma membrane"/>
    <property type="evidence" value="ECO:0007669"/>
    <property type="project" value="UniProtKB-SubCell"/>
</dbReference>
<dbReference type="EMBL" id="CP108021">
    <property type="protein sequence ID" value="WUM18362.1"/>
    <property type="molecule type" value="Genomic_DNA"/>
</dbReference>
<reference evidence="8 9" key="1">
    <citation type="submission" date="2022-10" db="EMBL/GenBank/DDBJ databases">
        <title>The complete genomes of actinobacterial strains from the NBC collection.</title>
        <authorList>
            <person name="Joergensen T.S."/>
            <person name="Alvarez Arevalo M."/>
            <person name="Sterndorff E.B."/>
            <person name="Faurdal D."/>
            <person name="Vuksanovic O."/>
            <person name="Mourched A.-S."/>
            <person name="Charusanti P."/>
            <person name="Shaw S."/>
            <person name="Blin K."/>
            <person name="Weber T."/>
        </authorList>
    </citation>
    <scope>NUCLEOTIDE SEQUENCE [LARGE SCALE GENOMIC DNA]</scope>
    <source>
        <strain evidence="8 9">NBC_00319</strain>
    </source>
</reference>
<keyword evidence="6" id="KW-0472">Membrane</keyword>
<protein>
    <submittedName>
        <fullName evidence="8">Phosphatase PAP2 family protein</fullName>
    </submittedName>
</protein>
<keyword evidence="2" id="KW-1003">Cell membrane</keyword>
<gene>
    <name evidence="8" type="ORF">OG579_11400</name>
</gene>
<keyword evidence="5" id="KW-1133">Transmembrane helix</keyword>
<keyword evidence="9" id="KW-1185">Reference proteome</keyword>
<proteinExistence type="predicted"/>
<dbReference type="AlphaFoldDB" id="A0AAU4JX23"/>
<evidence type="ECO:0000313" key="9">
    <source>
        <dbReference type="Proteomes" id="UP001432128"/>
    </source>
</evidence>
<evidence type="ECO:0000256" key="5">
    <source>
        <dbReference type="ARBA" id="ARBA00022989"/>
    </source>
</evidence>
<sequence>MSSHKSDGQNSDRAVSGEDAILVGIQSALADRPGVLPIARGMSHVGEHALGWMAAAGIGVVVSELRGDEVAAARYAQAGVGAFGAHAASVIIKRIVRRPRPAHPRIAVGVSTPSRLSFPSSHATSTTAAAILLGRAAGLPPAALPAVLVAPMMLSRLVLGVHYPSDVAAGALVGAACAAATTRSDRLAARVTPRVWRALSSSRGPMRGMGVR</sequence>
<dbReference type="InterPro" id="IPR036938">
    <property type="entry name" value="PAP2/HPO_sf"/>
</dbReference>
<dbReference type="SUPFAM" id="SSF48317">
    <property type="entry name" value="Acid phosphatase/Vanadium-dependent haloperoxidase"/>
    <property type="match status" value="1"/>
</dbReference>
<dbReference type="InterPro" id="IPR000326">
    <property type="entry name" value="PAP2/HPO"/>
</dbReference>
<evidence type="ECO:0000259" key="7">
    <source>
        <dbReference type="SMART" id="SM00014"/>
    </source>
</evidence>
<dbReference type="PANTHER" id="PTHR14969">
    <property type="entry name" value="SPHINGOSINE-1-PHOSPHATE PHOSPHOHYDROLASE"/>
    <property type="match status" value="1"/>
</dbReference>
<dbReference type="RefSeq" id="WP_328856024.1">
    <property type="nucleotide sequence ID" value="NZ_CP108021.1"/>
</dbReference>
<dbReference type="Proteomes" id="UP001432128">
    <property type="component" value="Chromosome"/>
</dbReference>
<keyword evidence="4" id="KW-0378">Hydrolase</keyword>
<evidence type="ECO:0000256" key="3">
    <source>
        <dbReference type="ARBA" id="ARBA00022692"/>
    </source>
</evidence>
<name>A0AAU4JX23_9NOCA</name>
<evidence type="ECO:0000256" key="6">
    <source>
        <dbReference type="ARBA" id="ARBA00023136"/>
    </source>
</evidence>
<evidence type="ECO:0000256" key="4">
    <source>
        <dbReference type="ARBA" id="ARBA00022801"/>
    </source>
</evidence>
<keyword evidence="3" id="KW-0812">Transmembrane</keyword>
<dbReference type="PANTHER" id="PTHR14969:SF62">
    <property type="entry name" value="DECAPRENYLPHOSPHORYL-5-PHOSPHORIBOSE PHOSPHATASE RV3807C-RELATED"/>
    <property type="match status" value="1"/>
</dbReference>
<dbReference type="Gene3D" id="1.20.144.10">
    <property type="entry name" value="Phosphatidic acid phosphatase type 2/haloperoxidase"/>
    <property type="match status" value="1"/>
</dbReference>
<evidence type="ECO:0000256" key="2">
    <source>
        <dbReference type="ARBA" id="ARBA00022475"/>
    </source>
</evidence>
<dbReference type="GO" id="GO:0016787">
    <property type="term" value="F:hydrolase activity"/>
    <property type="evidence" value="ECO:0007669"/>
    <property type="project" value="UniProtKB-KW"/>
</dbReference>
<feature type="domain" description="Phosphatidic acid phosphatase type 2/haloperoxidase" evidence="7">
    <location>
        <begin position="73"/>
        <end position="182"/>
    </location>
</feature>
<dbReference type="SMART" id="SM00014">
    <property type="entry name" value="acidPPc"/>
    <property type="match status" value="1"/>
</dbReference>
<dbReference type="Pfam" id="PF01569">
    <property type="entry name" value="PAP2"/>
    <property type="match status" value="1"/>
</dbReference>